<dbReference type="Pfam" id="PF03961">
    <property type="entry name" value="FapA"/>
    <property type="match status" value="1"/>
</dbReference>
<accession>A0A3D2X8D7</accession>
<evidence type="ECO:0000313" key="4">
    <source>
        <dbReference type="Proteomes" id="UP000262969"/>
    </source>
</evidence>
<dbReference type="Pfam" id="PF20250">
    <property type="entry name" value="FapA_N"/>
    <property type="match status" value="1"/>
</dbReference>
<evidence type="ECO:0000259" key="2">
    <source>
        <dbReference type="Pfam" id="PF20250"/>
    </source>
</evidence>
<dbReference type="PANTHER" id="PTHR38032:SF1">
    <property type="entry name" value="RNA-BINDING PROTEIN KHPB N-TERMINAL DOMAIN-CONTAINING PROTEIN"/>
    <property type="match status" value="1"/>
</dbReference>
<evidence type="ECO:0000256" key="1">
    <source>
        <dbReference type="SAM" id="Coils"/>
    </source>
</evidence>
<gene>
    <name evidence="3" type="ORF">DHW61_10410</name>
</gene>
<feature type="coiled-coil region" evidence="1">
    <location>
        <begin position="419"/>
        <end position="446"/>
    </location>
</feature>
<organism evidence="3 4">
    <name type="scientific">Lachnoclostridium phytofermentans</name>
    <dbReference type="NCBI Taxonomy" id="66219"/>
    <lineage>
        <taxon>Bacteria</taxon>
        <taxon>Bacillati</taxon>
        <taxon>Bacillota</taxon>
        <taxon>Clostridia</taxon>
        <taxon>Lachnospirales</taxon>
        <taxon>Lachnospiraceae</taxon>
    </lineage>
</organism>
<dbReference type="AlphaFoldDB" id="A0A3D2X8D7"/>
<dbReference type="InterPro" id="IPR046866">
    <property type="entry name" value="FapA_N"/>
</dbReference>
<dbReference type="InterPro" id="IPR005646">
    <property type="entry name" value="FapA"/>
</dbReference>
<name>A0A3D2X8D7_9FIRM</name>
<proteinExistence type="predicted"/>
<dbReference type="EMBL" id="DPVV01000342">
    <property type="protein sequence ID" value="HCL02805.1"/>
    <property type="molecule type" value="Genomic_DNA"/>
</dbReference>
<reference evidence="3 4" key="1">
    <citation type="journal article" date="2018" name="Nat. Biotechnol.">
        <title>A standardized bacterial taxonomy based on genome phylogeny substantially revises the tree of life.</title>
        <authorList>
            <person name="Parks D.H."/>
            <person name="Chuvochina M."/>
            <person name="Waite D.W."/>
            <person name="Rinke C."/>
            <person name="Skarshewski A."/>
            <person name="Chaumeil P.A."/>
            <person name="Hugenholtz P."/>
        </authorList>
    </citation>
    <scope>NUCLEOTIDE SEQUENCE [LARGE SCALE GENOMIC DNA]</scope>
    <source>
        <strain evidence="3">UBA11728</strain>
    </source>
</reference>
<dbReference type="Proteomes" id="UP000262969">
    <property type="component" value="Unassembled WGS sequence"/>
</dbReference>
<dbReference type="InterPro" id="IPR046865">
    <property type="entry name" value="FapA_b_solenoid"/>
</dbReference>
<keyword evidence="1" id="KW-0175">Coiled coil</keyword>
<protein>
    <recommendedName>
        <fullName evidence="2">Flagellar Assembly Protein A N-terminal region domain-containing protein</fullName>
    </recommendedName>
</protein>
<feature type="domain" description="Flagellar Assembly Protein A N-terminal region" evidence="2">
    <location>
        <begin position="86"/>
        <end position="255"/>
    </location>
</feature>
<sequence>MYRESVKMANDNAIFQLITNNDGTYLQLIPAKGLGKTFLFNELDEYLTKRRIDYDKVVVNDALLRLTETKIVKLNNAVRMPEGEGIKVTISDDRMEAVARFYPPSPNGSVMNFTEIINDLVKAGVKYGVVEENVKSFLNERIYLEDIVLARGTEPVQGKNAVITYYFNTDLTRKPKENEDGTVDFHQLDTISRVSKGALLANLVPAIQGRPGISVVGAAIQPDRVEHKILRTGTKTKLSEDGCSLYSLADGHALLSGDKVNVSDSFEIKGDVDASTGDIEYDGNVSIKGSVRTGYKVIANGDIIVDGVVEGALLQAGGQIILKRGIQGMNKGALIAASNIVSKFIENAEVRAGGYITSEALLHSRVSARGDVIVGGKKGFITGGEIRSGTMIHAKTAGSTMGTNTLLEVGVDPTIIEEYRRIEKELPNMNKELEQLTQNLLLYLKKFKGGENLPLDKKLLIKSMSVNKDALEKKKAESIARMEELQSFMDDNESGCIKISDTIYPGCKVAISNVVYYVRNETVHCSLVRDRADIKVGPY</sequence>
<dbReference type="PANTHER" id="PTHR38032">
    <property type="entry name" value="POLYMERASE-RELATED"/>
    <property type="match status" value="1"/>
</dbReference>
<comment type="caution">
    <text evidence="3">The sequence shown here is derived from an EMBL/GenBank/DDBJ whole genome shotgun (WGS) entry which is preliminary data.</text>
</comment>
<evidence type="ECO:0000313" key="3">
    <source>
        <dbReference type="EMBL" id="HCL02805.1"/>
    </source>
</evidence>